<dbReference type="Proteomes" id="UP000470302">
    <property type="component" value="Unassembled WGS sequence"/>
</dbReference>
<proteinExistence type="predicted"/>
<evidence type="ECO:0008006" key="3">
    <source>
        <dbReference type="Google" id="ProtNLM"/>
    </source>
</evidence>
<dbReference type="AlphaFoldDB" id="A0A845G2T0"/>
<dbReference type="RefSeq" id="WP_161097959.1">
    <property type="nucleotide sequence ID" value="NZ_WWCW01000060.1"/>
</dbReference>
<gene>
    <name evidence="1" type="ORF">GTP91_17575</name>
</gene>
<sequence>MSIAVSVIVRPSSGLRLLHAGLCCGVLASAAACPGWCAPLCCALAGLLGLWRGRPCRNAHQLDISGVGQLRLTVYQKTGVVLRLLDGSTIWPGLLLLRLGDGGGKAQVVAVLPDSVTRADWRALSLACRAVAARAEIKPRAL</sequence>
<dbReference type="Pfam" id="PF07254">
    <property type="entry name" value="Cpta_toxin"/>
    <property type="match status" value="1"/>
</dbReference>
<accession>A0A845G2T0</accession>
<dbReference type="EMBL" id="WWCW01000060">
    <property type="protein sequence ID" value="MYM88973.1"/>
    <property type="molecule type" value="Genomic_DNA"/>
</dbReference>
<evidence type="ECO:0000313" key="1">
    <source>
        <dbReference type="EMBL" id="MYM88973.1"/>
    </source>
</evidence>
<protein>
    <recommendedName>
        <fullName evidence="3">Toxin CptA</fullName>
    </recommendedName>
</protein>
<organism evidence="1 2">
    <name type="scientific">Duganella vulcania</name>
    <dbReference type="NCBI Taxonomy" id="2692166"/>
    <lineage>
        <taxon>Bacteria</taxon>
        <taxon>Pseudomonadati</taxon>
        <taxon>Pseudomonadota</taxon>
        <taxon>Betaproteobacteria</taxon>
        <taxon>Burkholderiales</taxon>
        <taxon>Oxalobacteraceae</taxon>
        <taxon>Telluria group</taxon>
        <taxon>Duganella</taxon>
    </lineage>
</organism>
<evidence type="ECO:0000313" key="2">
    <source>
        <dbReference type="Proteomes" id="UP000470302"/>
    </source>
</evidence>
<dbReference type="InterPro" id="IPR009883">
    <property type="entry name" value="YgfX"/>
</dbReference>
<reference evidence="1 2" key="1">
    <citation type="submission" date="2020-01" db="EMBL/GenBank/DDBJ databases">
        <title>Novel species isolated from a subtropical stream in China.</title>
        <authorList>
            <person name="Lu H."/>
        </authorList>
    </citation>
    <scope>NUCLEOTIDE SEQUENCE [LARGE SCALE GENOMIC DNA]</scope>
    <source>
        <strain evidence="1 2">FT82W</strain>
    </source>
</reference>
<name>A0A845G2T0_9BURK</name>
<comment type="caution">
    <text evidence="1">The sequence shown here is derived from an EMBL/GenBank/DDBJ whole genome shotgun (WGS) entry which is preliminary data.</text>
</comment>